<comment type="caution">
    <text evidence="9">The sequence shown here is derived from an EMBL/GenBank/DDBJ whole genome shotgun (WGS) entry which is preliminary data.</text>
</comment>
<keyword evidence="6" id="KW-0539">Nucleus</keyword>
<dbReference type="Proteomes" id="UP001408789">
    <property type="component" value="Unassembled WGS sequence"/>
</dbReference>
<reference evidence="9 10" key="1">
    <citation type="submission" date="2024-04" db="EMBL/GenBank/DDBJ databases">
        <title>The reference genome of an endangered Asteraceae, Deinandra increscens subsp. villosa, native to the Central Coast of California.</title>
        <authorList>
            <person name="Guilliams M."/>
            <person name="Hasenstab-Lehman K."/>
            <person name="Meyer R."/>
            <person name="Mcevoy S."/>
        </authorList>
    </citation>
    <scope>NUCLEOTIDE SEQUENCE [LARGE SCALE GENOMIC DNA]</scope>
    <source>
        <tissue evidence="9">Leaf</tissue>
    </source>
</reference>
<keyword evidence="3" id="KW-0963">Cytoplasm</keyword>
<dbReference type="PANTHER" id="PTHR46898">
    <property type="entry name" value="SENESCENCE-ASSOCIATED CARBOXYLESTERASE 101"/>
    <property type="match status" value="1"/>
</dbReference>
<feature type="domain" description="EDS1 EP" evidence="8">
    <location>
        <begin position="330"/>
        <end position="535"/>
    </location>
</feature>
<evidence type="ECO:0000256" key="4">
    <source>
        <dbReference type="ARBA" id="ARBA00022801"/>
    </source>
</evidence>
<dbReference type="PANTHER" id="PTHR46898:SF3">
    <property type="entry name" value="FUNGAL LIPASE-LIKE DOMAIN-CONTAINING PROTEIN"/>
    <property type="match status" value="1"/>
</dbReference>
<evidence type="ECO:0000259" key="8">
    <source>
        <dbReference type="Pfam" id="PF18117"/>
    </source>
</evidence>
<gene>
    <name evidence="9" type="ORF">SSX86_014597</name>
</gene>
<dbReference type="SUPFAM" id="SSF53474">
    <property type="entry name" value="alpha/beta-Hydrolases"/>
    <property type="match status" value="1"/>
</dbReference>
<protein>
    <submittedName>
        <fullName evidence="9">Uncharacterized protein</fullName>
    </submittedName>
</protein>
<dbReference type="GO" id="GO:0006952">
    <property type="term" value="P:defense response"/>
    <property type="evidence" value="ECO:0007669"/>
    <property type="project" value="UniProtKB-KW"/>
</dbReference>
<evidence type="ECO:0000259" key="7">
    <source>
        <dbReference type="Pfam" id="PF01764"/>
    </source>
</evidence>
<keyword evidence="10" id="KW-1185">Reference proteome</keyword>
<evidence type="ECO:0000256" key="1">
    <source>
        <dbReference type="ARBA" id="ARBA00004123"/>
    </source>
</evidence>
<feature type="domain" description="Fungal lipase-type" evidence="7">
    <location>
        <begin position="50"/>
        <end position="197"/>
    </location>
</feature>
<dbReference type="GO" id="GO:0005634">
    <property type="term" value="C:nucleus"/>
    <property type="evidence" value="ECO:0007669"/>
    <property type="project" value="UniProtKB-SubCell"/>
</dbReference>
<dbReference type="AlphaFoldDB" id="A0AAP0D278"/>
<sequence length="586" mass="68167">MTNMMFRSEVELGKFLGSLDLIPEAYQAILNTNLAYEVHTSRSGVNVLAFNCSPEYTNRFLEGEFDLVSSEEVDLLNFISTKVNPTFSINAAAVELFQHLGDDIKELENKYINTPLIITGFGLGGYLAILSTLRLHHVIDVEESINGYRKTKRPLCITFGSPLLGDVALQCAIAERPKWKSRFLNVVAKKDPVASFFSSDTPYKPLGTFLFCTESGGHTTFEDQDSILLVLDAMKLSNASNMQICDYTDVLSSIKRRKLYRGVCELSDFTLNTPRAGITLQLMEIDVLDDISNDQIGKMEKKQIDMIRRKNATYASSLTLADLKTHLTYMEMYMKTTKQQGGYYDTYKNAKTKDEIIIRQQVLQHHHYLSMYWKTFVEEKDQMSQQEGARLRRRWLYGATIYRRIVEPLDIAEYYQKGERNYIKNRPNHYKLLEKWSNEDDELRSRFVSIRAPSLTVDSCFWAYVEEALILLRNLETEESNNSEKELEQFEAYVMSAIKNYSVSLDIFLEGSSFMKWWKEYKAYKGTIYASKLAQYMNNEIYKFIKSQDVNNEIYKFSKSQYISNEFYKFSKFEEYMNNDMYKLYA</sequence>
<dbReference type="GO" id="GO:0052689">
    <property type="term" value="F:carboxylic ester hydrolase activity"/>
    <property type="evidence" value="ECO:0007669"/>
    <property type="project" value="InterPro"/>
</dbReference>
<dbReference type="GO" id="GO:0006629">
    <property type="term" value="P:lipid metabolic process"/>
    <property type="evidence" value="ECO:0007669"/>
    <property type="project" value="InterPro"/>
</dbReference>
<evidence type="ECO:0000256" key="3">
    <source>
        <dbReference type="ARBA" id="ARBA00022490"/>
    </source>
</evidence>
<evidence type="ECO:0000256" key="6">
    <source>
        <dbReference type="ARBA" id="ARBA00023242"/>
    </source>
</evidence>
<accession>A0AAP0D278</accession>
<evidence type="ECO:0000313" key="10">
    <source>
        <dbReference type="Proteomes" id="UP001408789"/>
    </source>
</evidence>
<dbReference type="Pfam" id="PF01764">
    <property type="entry name" value="Lipase_3"/>
    <property type="match status" value="1"/>
</dbReference>
<dbReference type="Gene3D" id="3.40.50.1820">
    <property type="entry name" value="alpha/beta hydrolase"/>
    <property type="match status" value="1"/>
</dbReference>
<name>A0AAP0D278_9ASTR</name>
<evidence type="ECO:0000256" key="5">
    <source>
        <dbReference type="ARBA" id="ARBA00022821"/>
    </source>
</evidence>
<dbReference type="InterPro" id="IPR029058">
    <property type="entry name" value="AB_hydrolase_fold"/>
</dbReference>
<dbReference type="InterPro" id="IPR002921">
    <property type="entry name" value="Fungal_lipase-type"/>
</dbReference>
<dbReference type="EMBL" id="JBCNJP010000015">
    <property type="protein sequence ID" value="KAK9067271.1"/>
    <property type="molecule type" value="Genomic_DNA"/>
</dbReference>
<dbReference type="Pfam" id="PF18117">
    <property type="entry name" value="EDS1_EP"/>
    <property type="match status" value="1"/>
</dbReference>
<proteinExistence type="predicted"/>
<organism evidence="9 10">
    <name type="scientific">Deinandra increscens subsp. villosa</name>
    <dbReference type="NCBI Taxonomy" id="3103831"/>
    <lineage>
        <taxon>Eukaryota</taxon>
        <taxon>Viridiplantae</taxon>
        <taxon>Streptophyta</taxon>
        <taxon>Embryophyta</taxon>
        <taxon>Tracheophyta</taxon>
        <taxon>Spermatophyta</taxon>
        <taxon>Magnoliopsida</taxon>
        <taxon>eudicotyledons</taxon>
        <taxon>Gunneridae</taxon>
        <taxon>Pentapetalae</taxon>
        <taxon>asterids</taxon>
        <taxon>campanulids</taxon>
        <taxon>Asterales</taxon>
        <taxon>Asteraceae</taxon>
        <taxon>Asteroideae</taxon>
        <taxon>Heliantheae alliance</taxon>
        <taxon>Madieae</taxon>
        <taxon>Madiinae</taxon>
        <taxon>Deinandra</taxon>
    </lineage>
</organism>
<comment type="subcellular location">
    <subcellularLocation>
        <location evidence="2">Cytoplasm</location>
    </subcellularLocation>
    <subcellularLocation>
        <location evidence="1">Nucleus</location>
    </subcellularLocation>
</comment>
<dbReference type="GO" id="GO:0005737">
    <property type="term" value="C:cytoplasm"/>
    <property type="evidence" value="ECO:0007669"/>
    <property type="project" value="UniProtKB-SubCell"/>
</dbReference>
<dbReference type="InterPro" id="IPR044603">
    <property type="entry name" value="SAG101-like"/>
</dbReference>
<dbReference type="InterPro" id="IPR041266">
    <property type="entry name" value="EDS1_EP"/>
</dbReference>
<evidence type="ECO:0000256" key="2">
    <source>
        <dbReference type="ARBA" id="ARBA00004496"/>
    </source>
</evidence>
<keyword evidence="4" id="KW-0378">Hydrolase</keyword>
<evidence type="ECO:0000313" key="9">
    <source>
        <dbReference type="EMBL" id="KAK9067271.1"/>
    </source>
</evidence>
<keyword evidence="5" id="KW-0611">Plant defense</keyword>